<keyword evidence="7" id="KW-0406">Ion transport</keyword>
<sequence length="345" mass="39275">MASITIKNLYKYFPPSFALQIDELMIKEGEFFGIIGPSGCGKTTLLRLITGLTAPDRGEIWLNGREITKTPPEKRNIGLIFQEPRLFPHFTVEENVGFGLKMKKSRRRDIKAKIDEALEMVGLTGFNRRYPSALSGGQKQRVALARALVLEPKALLMDEPFSALDPELRVEMRFLIKKLQQEKKITIIFITHDREEAFTLFERMAVMQEGKILQTGTPLHIYNQPQNIKVANFLGINNILPGYIEGNYFYTQGFRILLGAANQNQTAKYLLLKPESLKIVNGEEDARPFLTGTIEEITFQTGFYHIKVKVQSQSLNIIQKYQPGKNFTPGAEVKILYHPEEIILL</sequence>
<proteinExistence type="predicted"/>
<dbReference type="EC" id="7.6.2.9" evidence="9"/>
<dbReference type="GO" id="GO:0016020">
    <property type="term" value="C:membrane"/>
    <property type="evidence" value="ECO:0007669"/>
    <property type="project" value="InterPro"/>
</dbReference>
<keyword evidence="12" id="KW-1185">Reference proteome</keyword>
<dbReference type="InterPro" id="IPR017871">
    <property type="entry name" value="ABC_transporter-like_CS"/>
</dbReference>
<reference evidence="12" key="1">
    <citation type="submission" date="2016-11" db="EMBL/GenBank/DDBJ databases">
        <authorList>
            <person name="Varghese N."/>
            <person name="Submissions S."/>
        </authorList>
    </citation>
    <scope>NUCLEOTIDE SEQUENCE [LARGE SCALE GENOMIC DNA]</scope>
    <source>
        <strain evidence="12">DSM 11003</strain>
    </source>
</reference>
<dbReference type="InterPro" id="IPR008995">
    <property type="entry name" value="Mo/tungstate-bd_C_term_dom"/>
</dbReference>
<evidence type="ECO:0000256" key="9">
    <source>
        <dbReference type="ARBA" id="ARBA00066388"/>
    </source>
</evidence>
<dbReference type="OrthoDB" id="9802264at2"/>
<dbReference type="Gene3D" id="3.40.50.300">
    <property type="entry name" value="P-loop containing nucleotide triphosphate hydrolases"/>
    <property type="match status" value="1"/>
</dbReference>
<dbReference type="STRING" id="1123382.SAMN02745221_00909"/>
<dbReference type="RefSeq" id="WP_073090708.1">
    <property type="nucleotide sequence ID" value="NZ_FQWY01000011.1"/>
</dbReference>
<keyword evidence="3" id="KW-0410">Iron transport</keyword>
<name>A0A1M5MEQ8_9FIRM</name>
<dbReference type="FunFam" id="3.40.50.300:FF:000425">
    <property type="entry name" value="Probable ABC transporter, ATP-binding subunit"/>
    <property type="match status" value="1"/>
</dbReference>
<dbReference type="InterPro" id="IPR003439">
    <property type="entry name" value="ABC_transporter-like_ATP-bd"/>
</dbReference>
<dbReference type="InterPro" id="IPR027417">
    <property type="entry name" value="P-loop_NTPase"/>
</dbReference>
<dbReference type="InterPro" id="IPR015853">
    <property type="entry name" value="ABC_transpr_FbpC"/>
</dbReference>
<dbReference type="SMART" id="SM00382">
    <property type="entry name" value="AAA"/>
    <property type="match status" value="1"/>
</dbReference>
<evidence type="ECO:0000256" key="2">
    <source>
        <dbReference type="ARBA" id="ARBA00022475"/>
    </source>
</evidence>
<evidence type="ECO:0000256" key="3">
    <source>
        <dbReference type="ARBA" id="ARBA00022496"/>
    </source>
</evidence>
<keyword evidence="4" id="KW-0547">Nucleotide-binding</keyword>
<organism evidence="11 12">
    <name type="scientific">Thermosyntropha lipolytica DSM 11003</name>
    <dbReference type="NCBI Taxonomy" id="1123382"/>
    <lineage>
        <taxon>Bacteria</taxon>
        <taxon>Bacillati</taxon>
        <taxon>Bacillota</taxon>
        <taxon>Clostridia</taxon>
        <taxon>Eubacteriales</taxon>
        <taxon>Syntrophomonadaceae</taxon>
        <taxon>Thermosyntropha</taxon>
    </lineage>
</organism>
<evidence type="ECO:0000256" key="6">
    <source>
        <dbReference type="ARBA" id="ARBA00023004"/>
    </source>
</evidence>
<dbReference type="PROSITE" id="PS00211">
    <property type="entry name" value="ABC_TRANSPORTER_1"/>
    <property type="match status" value="1"/>
</dbReference>
<dbReference type="InterPro" id="IPR003593">
    <property type="entry name" value="AAA+_ATPase"/>
</dbReference>
<dbReference type="GO" id="GO:0015408">
    <property type="term" value="F:ABC-type ferric iron transporter activity"/>
    <property type="evidence" value="ECO:0007669"/>
    <property type="project" value="InterPro"/>
</dbReference>
<keyword evidence="2" id="KW-1003">Cell membrane</keyword>
<dbReference type="InterPro" id="IPR050093">
    <property type="entry name" value="ABC_SmlMolc_Importer"/>
</dbReference>
<dbReference type="PANTHER" id="PTHR42781:SF4">
    <property type="entry name" value="SPERMIDINE_PUTRESCINE IMPORT ATP-BINDING PROTEIN POTA"/>
    <property type="match status" value="1"/>
</dbReference>
<evidence type="ECO:0000259" key="10">
    <source>
        <dbReference type="PROSITE" id="PS50893"/>
    </source>
</evidence>
<dbReference type="PROSITE" id="PS50893">
    <property type="entry name" value="ABC_TRANSPORTER_2"/>
    <property type="match status" value="1"/>
</dbReference>
<dbReference type="AlphaFoldDB" id="A0A1M5MEQ8"/>
<dbReference type="EMBL" id="FQWY01000011">
    <property type="protein sequence ID" value="SHG75810.1"/>
    <property type="molecule type" value="Genomic_DNA"/>
</dbReference>
<evidence type="ECO:0000313" key="11">
    <source>
        <dbReference type="EMBL" id="SHG75810.1"/>
    </source>
</evidence>
<dbReference type="Proteomes" id="UP000242329">
    <property type="component" value="Unassembled WGS sequence"/>
</dbReference>
<dbReference type="GO" id="GO:0015418">
    <property type="term" value="F:ABC-type quaternary ammonium compound transporting activity"/>
    <property type="evidence" value="ECO:0007669"/>
    <property type="project" value="UniProtKB-EC"/>
</dbReference>
<evidence type="ECO:0000313" key="12">
    <source>
        <dbReference type="Proteomes" id="UP000242329"/>
    </source>
</evidence>
<dbReference type="SUPFAM" id="SSF50331">
    <property type="entry name" value="MOP-like"/>
    <property type="match status" value="1"/>
</dbReference>
<keyword evidence="6" id="KW-0408">Iron</keyword>
<dbReference type="GO" id="GO:0016887">
    <property type="term" value="F:ATP hydrolysis activity"/>
    <property type="evidence" value="ECO:0007669"/>
    <property type="project" value="InterPro"/>
</dbReference>
<keyword evidence="1" id="KW-0813">Transport</keyword>
<protein>
    <recommendedName>
        <fullName evidence="9">ABC-type quaternary amine transporter</fullName>
        <ecNumber evidence="9">7.6.2.9</ecNumber>
    </recommendedName>
</protein>
<evidence type="ECO:0000256" key="1">
    <source>
        <dbReference type="ARBA" id="ARBA00022448"/>
    </source>
</evidence>
<dbReference type="SUPFAM" id="SSF52540">
    <property type="entry name" value="P-loop containing nucleoside triphosphate hydrolases"/>
    <property type="match status" value="1"/>
</dbReference>
<dbReference type="CDD" id="cd03259">
    <property type="entry name" value="ABC_Carb_Solutes_like"/>
    <property type="match status" value="1"/>
</dbReference>
<keyword evidence="8" id="KW-0472">Membrane</keyword>
<evidence type="ECO:0000256" key="4">
    <source>
        <dbReference type="ARBA" id="ARBA00022741"/>
    </source>
</evidence>
<dbReference type="PANTHER" id="PTHR42781">
    <property type="entry name" value="SPERMIDINE/PUTRESCINE IMPORT ATP-BINDING PROTEIN POTA"/>
    <property type="match status" value="1"/>
</dbReference>
<feature type="domain" description="ABC transporter" evidence="10">
    <location>
        <begin position="4"/>
        <end position="234"/>
    </location>
</feature>
<keyword evidence="5 11" id="KW-0067">ATP-binding</keyword>
<dbReference type="GO" id="GO:0005524">
    <property type="term" value="F:ATP binding"/>
    <property type="evidence" value="ECO:0007669"/>
    <property type="project" value="UniProtKB-KW"/>
</dbReference>
<evidence type="ECO:0000256" key="7">
    <source>
        <dbReference type="ARBA" id="ARBA00023065"/>
    </source>
</evidence>
<dbReference type="Pfam" id="PF00005">
    <property type="entry name" value="ABC_tran"/>
    <property type="match status" value="1"/>
</dbReference>
<evidence type="ECO:0000256" key="8">
    <source>
        <dbReference type="ARBA" id="ARBA00023136"/>
    </source>
</evidence>
<accession>A0A1M5MEQ8</accession>
<evidence type="ECO:0000256" key="5">
    <source>
        <dbReference type="ARBA" id="ARBA00022840"/>
    </source>
</evidence>
<gene>
    <name evidence="11" type="ORF">SAMN02745221_00909</name>
</gene>